<feature type="domain" description="Heterokaryon incompatibility" evidence="1">
    <location>
        <begin position="1"/>
        <end position="86"/>
    </location>
</feature>
<evidence type="ECO:0000313" key="2">
    <source>
        <dbReference type="EMBL" id="OQO10783.1"/>
    </source>
</evidence>
<dbReference type="PANTHER" id="PTHR24148:SF73">
    <property type="entry name" value="HET DOMAIN PROTEIN (AFU_ORTHOLOGUE AFUA_8G01020)"/>
    <property type="match status" value="1"/>
</dbReference>
<dbReference type="EMBL" id="NAJO01000008">
    <property type="protein sequence ID" value="OQO10783.1"/>
    <property type="molecule type" value="Genomic_DNA"/>
</dbReference>
<dbReference type="Pfam" id="PF26639">
    <property type="entry name" value="Het-6_barrel"/>
    <property type="match status" value="1"/>
</dbReference>
<sequence>MSIVYRSAVSNFIFLGNKDATSALRGIAVLSHELLKETQEVELADVLRPRGQWASSNKPLTTTPPYEDLREFFDLPWFRRVWVIQEATLAKKNVCICGVAIFDLISVVRAGVWLLHKEHFLNDAGLTRTLNRALGLFDLLDHDQGYYATHRHTLYNLLRMIQGLECKIPSDRVFGIYGMLEHFQIPGWQDLRPDYALPMERVFEKATRTALADMNGDLLPLQQVSHVDEIAMRRGPSWVPDYSISNQDERLSNELRAQFEASSGSKRDSQLDFGFSNAGQLAVAGFVIGTIVGTTAPIFCKRLSTAQHLSERFDRIEALVEQHCPDDIQSRFALSTVPLTLTGGQRASCSELMEWEAFRNSMNGSLQGTLEHEVRDKASLPASLGLYLDTLEACLNRKVFAVENGFIGLGPLLTDCNDIVVVLEGLQWPAVLRPSMTGFYFLGVAYVHDIMDVR</sequence>
<keyword evidence="3" id="KW-1185">Reference proteome</keyword>
<name>A0A1V8THB7_9PEZI</name>
<dbReference type="Pfam" id="PF06985">
    <property type="entry name" value="HET"/>
    <property type="match status" value="1"/>
</dbReference>
<evidence type="ECO:0000259" key="1">
    <source>
        <dbReference type="Pfam" id="PF06985"/>
    </source>
</evidence>
<protein>
    <recommendedName>
        <fullName evidence="1">Heterokaryon incompatibility domain-containing protein</fullName>
    </recommendedName>
</protein>
<dbReference type="STRING" id="1507870.A0A1V8THB7"/>
<accession>A0A1V8THB7</accession>
<dbReference type="Proteomes" id="UP000192596">
    <property type="component" value="Unassembled WGS sequence"/>
</dbReference>
<dbReference type="OrthoDB" id="3553147at2759"/>
<dbReference type="AlphaFoldDB" id="A0A1V8THB7"/>
<proteinExistence type="predicted"/>
<organism evidence="2 3">
    <name type="scientific">Cryoendolithus antarcticus</name>
    <dbReference type="NCBI Taxonomy" id="1507870"/>
    <lineage>
        <taxon>Eukaryota</taxon>
        <taxon>Fungi</taxon>
        <taxon>Dikarya</taxon>
        <taxon>Ascomycota</taxon>
        <taxon>Pezizomycotina</taxon>
        <taxon>Dothideomycetes</taxon>
        <taxon>Dothideomycetidae</taxon>
        <taxon>Cladosporiales</taxon>
        <taxon>Cladosporiaceae</taxon>
        <taxon>Cryoendolithus</taxon>
    </lineage>
</organism>
<dbReference type="InterPro" id="IPR052895">
    <property type="entry name" value="HetReg/Transcr_Mod"/>
</dbReference>
<evidence type="ECO:0000313" key="3">
    <source>
        <dbReference type="Proteomes" id="UP000192596"/>
    </source>
</evidence>
<comment type="caution">
    <text evidence="2">The sequence shown here is derived from an EMBL/GenBank/DDBJ whole genome shotgun (WGS) entry which is preliminary data.</text>
</comment>
<dbReference type="PANTHER" id="PTHR24148">
    <property type="entry name" value="ANKYRIN REPEAT DOMAIN-CONTAINING PROTEIN 39 HOMOLOG-RELATED"/>
    <property type="match status" value="1"/>
</dbReference>
<gene>
    <name evidence="2" type="ORF">B0A48_04083</name>
</gene>
<dbReference type="InterPro" id="IPR010730">
    <property type="entry name" value="HET"/>
</dbReference>
<reference evidence="3" key="1">
    <citation type="submission" date="2017-03" db="EMBL/GenBank/DDBJ databases">
        <title>Genomes of endolithic fungi from Antarctica.</title>
        <authorList>
            <person name="Coleine C."/>
            <person name="Masonjones S."/>
            <person name="Stajich J.E."/>
        </authorList>
    </citation>
    <scope>NUCLEOTIDE SEQUENCE [LARGE SCALE GENOMIC DNA]</scope>
    <source>
        <strain evidence="3">CCFEE 5527</strain>
    </source>
</reference>
<dbReference type="InParanoid" id="A0A1V8THB7"/>